<dbReference type="InterPro" id="IPR015324">
    <property type="entry name" value="Ribosomal_Rsm22-like"/>
</dbReference>
<dbReference type="InterPro" id="IPR029063">
    <property type="entry name" value="SAM-dependent_MTases_sf"/>
</dbReference>
<evidence type="ECO:0000313" key="10">
    <source>
        <dbReference type="EMBL" id="KAK4218971.1"/>
    </source>
</evidence>
<keyword evidence="3" id="KW-0809">Transit peptide</keyword>
<evidence type="ECO:0000256" key="4">
    <source>
        <dbReference type="ARBA" id="ARBA00023004"/>
    </source>
</evidence>
<keyword evidence="2" id="KW-0479">Metal-binding</keyword>
<dbReference type="AlphaFoldDB" id="A0AAN6YJ20"/>
<dbReference type="GO" id="GO:0046872">
    <property type="term" value="F:metal ion binding"/>
    <property type="evidence" value="ECO:0007669"/>
    <property type="project" value="UniProtKB-KW"/>
</dbReference>
<reference evidence="10" key="1">
    <citation type="journal article" date="2023" name="Mol. Phylogenet. Evol.">
        <title>Genome-scale phylogeny and comparative genomics of the fungal order Sordariales.</title>
        <authorList>
            <person name="Hensen N."/>
            <person name="Bonometti L."/>
            <person name="Westerberg I."/>
            <person name="Brannstrom I.O."/>
            <person name="Guillou S."/>
            <person name="Cros-Aarteil S."/>
            <person name="Calhoun S."/>
            <person name="Haridas S."/>
            <person name="Kuo A."/>
            <person name="Mondo S."/>
            <person name="Pangilinan J."/>
            <person name="Riley R."/>
            <person name="LaButti K."/>
            <person name="Andreopoulos B."/>
            <person name="Lipzen A."/>
            <person name="Chen C."/>
            <person name="Yan M."/>
            <person name="Daum C."/>
            <person name="Ng V."/>
            <person name="Clum A."/>
            <person name="Steindorff A."/>
            <person name="Ohm R.A."/>
            <person name="Martin F."/>
            <person name="Silar P."/>
            <person name="Natvig D.O."/>
            <person name="Lalanne C."/>
            <person name="Gautier V."/>
            <person name="Ament-Velasquez S.L."/>
            <person name="Kruys A."/>
            <person name="Hutchinson M.I."/>
            <person name="Powell A.J."/>
            <person name="Barry K."/>
            <person name="Miller A.N."/>
            <person name="Grigoriev I.V."/>
            <person name="Debuchy R."/>
            <person name="Gladieux P."/>
            <person name="Hiltunen Thoren M."/>
            <person name="Johannesson H."/>
        </authorList>
    </citation>
    <scope>NUCLEOTIDE SEQUENCE</scope>
    <source>
        <strain evidence="10">PSN293</strain>
    </source>
</reference>
<feature type="coiled-coil region" evidence="8">
    <location>
        <begin position="237"/>
        <end position="274"/>
    </location>
</feature>
<keyword evidence="5" id="KW-0411">Iron-sulfur</keyword>
<dbReference type="GO" id="GO:0008168">
    <property type="term" value="F:methyltransferase activity"/>
    <property type="evidence" value="ECO:0007669"/>
    <property type="project" value="InterPro"/>
</dbReference>
<comment type="function">
    <text evidence="7">Mitochondrial ribosome (mitoribosome) assembly factor. Binds at the interface of the head and body domains of the mitochondrial small ribosomal subunit (mt-SSU), occluding the mRNA channel and preventing compaction of the head domain towards the body. Probable inactive methyltransferase: retains the characteristic folding and ability to bind S-adenosyl-L-methionine, but it probably lost its methyltransferase activity.</text>
</comment>
<comment type="caution">
    <text evidence="10">The sequence shown here is derived from an EMBL/GenBank/DDBJ whole genome shotgun (WGS) entry which is preliminary data.</text>
</comment>
<reference evidence="10" key="2">
    <citation type="submission" date="2023-05" db="EMBL/GenBank/DDBJ databases">
        <authorList>
            <consortium name="Lawrence Berkeley National Laboratory"/>
            <person name="Steindorff A."/>
            <person name="Hensen N."/>
            <person name="Bonometti L."/>
            <person name="Westerberg I."/>
            <person name="Brannstrom I.O."/>
            <person name="Guillou S."/>
            <person name="Cros-Aarteil S."/>
            <person name="Calhoun S."/>
            <person name="Haridas S."/>
            <person name="Kuo A."/>
            <person name="Mondo S."/>
            <person name="Pangilinan J."/>
            <person name="Riley R."/>
            <person name="Labutti K."/>
            <person name="Andreopoulos B."/>
            <person name="Lipzen A."/>
            <person name="Chen C."/>
            <person name="Yanf M."/>
            <person name="Daum C."/>
            <person name="Ng V."/>
            <person name="Clum A."/>
            <person name="Ohm R."/>
            <person name="Martin F."/>
            <person name="Silar P."/>
            <person name="Natvig D."/>
            <person name="Lalanne C."/>
            <person name="Gautier V."/>
            <person name="Ament-Velasquez S.L."/>
            <person name="Kruys A."/>
            <person name="Hutchinson M.I."/>
            <person name="Powell A.J."/>
            <person name="Barry K."/>
            <person name="Miller A.N."/>
            <person name="Grigoriev I.V."/>
            <person name="Debuchy R."/>
            <person name="Gladieux P."/>
            <person name="Thoren M.H."/>
            <person name="Johannesson H."/>
        </authorList>
    </citation>
    <scope>NUCLEOTIDE SEQUENCE</scope>
    <source>
        <strain evidence="10">PSN293</strain>
    </source>
</reference>
<dbReference type="PANTHER" id="PTHR13184">
    <property type="entry name" value="37S RIBOSOMAL PROTEIN S22"/>
    <property type="match status" value="1"/>
</dbReference>
<name>A0AAN6YJ20_9PEZI</name>
<evidence type="ECO:0000256" key="5">
    <source>
        <dbReference type="ARBA" id="ARBA00023014"/>
    </source>
</evidence>
<dbReference type="GO" id="GO:0051536">
    <property type="term" value="F:iron-sulfur cluster binding"/>
    <property type="evidence" value="ECO:0007669"/>
    <property type="project" value="UniProtKB-KW"/>
</dbReference>
<feature type="compositionally biased region" description="Acidic residues" evidence="9">
    <location>
        <begin position="835"/>
        <end position="851"/>
    </location>
</feature>
<dbReference type="InterPro" id="IPR052571">
    <property type="entry name" value="Mt_RNA_Methyltransferase"/>
</dbReference>
<evidence type="ECO:0000256" key="2">
    <source>
        <dbReference type="ARBA" id="ARBA00022723"/>
    </source>
</evidence>
<evidence type="ECO:0000256" key="9">
    <source>
        <dbReference type="SAM" id="MobiDB-lite"/>
    </source>
</evidence>
<comment type="subcellular location">
    <subcellularLocation>
        <location evidence="1">Mitochondrion</location>
    </subcellularLocation>
</comment>
<evidence type="ECO:0000256" key="1">
    <source>
        <dbReference type="ARBA" id="ARBA00004173"/>
    </source>
</evidence>
<evidence type="ECO:0000256" key="8">
    <source>
        <dbReference type="SAM" id="Coils"/>
    </source>
</evidence>
<sequence length="876" mass="98248">MISARKFQNSCPGCRAQLLGFYDVFLQPRNGAASRAFLNGTSRPASTRTKAAFPSRRPQPNSVRPFSSSRQLFQDHTPPKPPPTEDVAPIEPEEESKELEEEVLDAETIVRQARQTFGSTLPECYLSEEEYKIYERLYGPPLRETRPEDVGITKQEQPATVLLRPTEDGHFEEVEYTIEPSPDGTEEKITIQVEPEALDTLVPLSEAQIEYLNIRANNQREYDALVKLQRDFEAASRQPLEDDVDNAAEEREIVEEEEEEFIEEEDAADAAVQENWEPSEPRQHPNTILGKFGPKPSTVYLPKQELVEPITEMLKRTDHSHILSAAEQAFGGRGLPHSPFTPVVKRAVAQKAIGLRATQHKMSEIEADTYLAIVVPPVYASVLSVLTEVRKRLGQDWIRGLLDRNEGKGPRVLDVGAGGAGLLAWQQVLQAEWVILREEGKASKPEPPGKKTAVVGSDHLRHRMSTMLHNTTFLPRLPDYLHSHANADRLLDGSADPLPRKVFDVIIMPHMLLPLEKDYRRKALLDNIWEMLNPEGGVLIVLEKGHPRGFEAVADVRDRLLSEFISPPVPQPHPEELPSENQRVREPGMIVAPCTNHHKCPMYLVPGLSPGRKDFCYFSQRFIRPPFLQKVFGATHRNHDDVDFSYVAIQRGAHPAVNDEASSPKYITGKEATDLAFKGYENTAGPAPHPLSLPRSVLPPLKRHGHVTFDLCTPTGNIERWTVPKSFSKQAYHDARKSQWGDLWALGAKSRTHRDIRLGKGAKNGELTPNLTDGGVRARETAALAGSRKKPKVVELHADPRRGLVGAKERHPGGRAPVERRTKGGRLPSRKSLIEELDTMEYKDDDSEEALQEILKKQEPRGKRKGKKGEDEDDVD</sequence>
<evidence type="ECO:0000313" key="11">
    <source>
        <dbReference type="Proteomes" id="UP001301769"/>
    </source>
</evidence>
<keyword evidence="8" id="KW-0175">Coiled coil</keyword>
<dbReference type="PANTHER" id="PTHR13184:SF5">
    <property type="entry name" value="METHYLTRANSFERASE-LIKE PROTEIN 17, MITOCHONDRIAL"/>
    <property type="match status" value="1"/>
</dbReference>
<protein>
    <submittedName>
        <fullName evidence="10">Mitochondrial small ribosomal subunit Rsm22-domain-containing protein</fullName>
    </submittedName>
</protein>
<feature type="compositionally biased region" description="Polar residues" evidence="9">
    <location>
        <begin position="58"/>
        <end position="74"/>
    </location>
</feature>
<keyword evidence="11" id="KW-1185">Reference proteome</keyword>
<organism evidence="10 11">
    <name type="scientific">Rhypophila decipiens</name>
    <dbReference type="NCBI Taxonomy" id="261697"/>
    <lineage>
        <taxon>Eukaryota</taxon>
        <taxon>Fungi</taxon>
        <taxon>Dikarya</taxon>
        <taxon>Ascomycota</taxon>
        <taxon>Pezizomycotina</taxon>
        <taxon>Sordariomycetes</taxon>
        <taxon>Sordariomycetidae</taxon>
        <taxon>Sordariales</taxon>
        <taxon>Naviculisporaceae</taxon>
        <taxon>Rhypophila</taxon>
    </lineage>
</organism>
<dbReference type="GO" id="GO:0006412">
    <property type="term" value="P:translation"/>
    <property type="evidence" value="ECO:0007669"/>
    <property type="project" value="InterPro"/>
</dbReference>
<feature type="region of interest" description="Disordered" evidence="9">
    <location>
        <begin position="801"/>
        <end position="876"/>
    </location>
</feature>
<accession>A0AAN6YJ20</accession>
<proteinExistence type="predicted"/>
<gene>
    <name evidence="10" type="ORF">QBC37DRAFT_410932</name>
</gene>
<keyword evidence="4" id="KW-0408">Iron</keyword>
<evidence type="ECO:0000256" key="3">
    <source>
        <dbReference type="ARBA" id="ARBA00022946"/>
    </source>
</evidence>
<evidence type="ECO:0000256" key="7">
    <source>
        <dbReference type="ARBA" id="ARBA00045681"/>
    </source>
</evidence>
<dbReference type="Gene3D" id="3.40.50.150">
    <property type="entry name" value="Vaccinia Virus protein VP39"/>
    <property type="match status" value="1"/>
</dbReference>
<dbReference type="GO" id="GO:0003735">
    <property type="term" value="F:structural constituent of ribosome"/>
    <property type="evidence" value="ECO:0007669"/>
    <property type="project" value="TreeGrafter"/>
</dbReference>
<dbReference type="Pfam" id="PF09243">
    <property type="entry name" value="Rsm22"/>
    <property type="match status" value="1"/>
</dbReference>
<feature type="compositionally biased region" description="Polar residues" evidence="9">
    <location>
        <begin position="39"/>
        <end position="49"/>
    </location>
</feature>
<feature type="region of interest" description="Disordered" evidence="9">
    <location>
        <begin position="36"/>
        <end position="96"/>
    </location>
</feature>
<keyword evidence="6" id="KW-0496">Mitochondrion</keyword>
<dbReference type="EMBL" id="MU858050">
    <property type="protein sequence ID" value="KAK4218971.1"/>
    <property type="molecule type" value="Genomic_DNA"/>
</dbReference>
<evidence type="ECO:0000256" key="6">
    <source>
        <dbReference type="ARBA" id="ARBA00023128"/>
    </source>
</evidence>
<dbReference type="SUPFAM" id="SSF53335">
    <property type="entry name" value="S-adenosyl-L-methionine-dependent methyltransferases"/>
    <property type="match status" value="1"/>
</dbReference>
<dbReference type="GO" id="GO:0005763">
    <property type="term" value="C:mitochondrial small ribosomal subunit"/>
    <property type="evidence" value="ECO:0007669"/>
    <property type="project" value="TreeGrafter"/>
</dbReference>
<feature type="compositionally biased region" description="Basic and acidic residues" evidence="9">
    <location>
        <begin position="801"/>
        <end position="822"/>
    </location>
</feature>
<dbReference type="Proteomes" id="UP001301769">
    <property type="component" value="Unassembled WGS sequence"/>
</dbReference>